<evidence type="ECO:0000256" key="1">
    <source>
        <dbReference type="SAM" id="SignalP"/>
    </source>
</evidence>
<dbReference type="InterPro" id="IPR010496">
    <property type="entry name" value="AL/BT2_dom"/>
</dbReference>
<keyword evidence="1" id="KW-0732">Signal</keyword>
<protein>
    <recommendedName>
        <fullName evidence="2">3-keto-alpha-glucoside-1,2-lyase/3-keto-2-hydroxy-glucal hydratase domain-containing protein</fullName>
    </recommendedName>
</protein>
<evidence type="ECO:0000313" key="3">
    <source>
        <dbReference type="EMBL" id="OGG00695.1"/>
    </source>
</evidence>
<feature type="signal peptide" evidence="1">
    <location>
        <begin position="1"/>
        <end position="22"/>
    </location>
</feature>
<dbReference type="Gene3D" id="2.60.120.560">
    <property type="entry name" value="Exo-inulinase, domain 1"/>
    <property type="match status" value="1"/>
</dbReference>
<proteinExistence type="predicted"/>
<dbReference type="GO" id="GO:0016787">
    <property type="term" value="F:hydrolase activity"/>
    <property type="evidence" value="ECO:0007669"/>
    <property type="project" value="InterPro"/>
</dbReference>
<feature type="domain" description="3-keto-alpha-glucoside-1,2-lyase/3-keto-2-hydroxy-glucal hydratase" evidence="2">
    <location>
        <begin position="26"/>
        <end position="205"/>
    </location>
</feature>
<feature type="chain" id="PRO_5009522487" description="3-keto-alpha-glucoside-1,2-lyase/3-keto-2-hydroxy-glucal hydratase domain-containing protein" evidence="1">
    <location>
        <begin position="23"/>
        <end position="312"/>
    </location>
</feature>
<evidence type="ECO:0000313" key="4">
    <source>
        <dbReference type="Proteomes" id="UP000179129"/>
    </source>
</evidence>
<accession>A0A1F5YKM1</accession>
<name>A0A1F5YKM1_9BACT</name>
<comment type="caution">
    <text evidence="3">The sequence shown here is derived from an EMBL/GenBank/DDBJ whole genome shotgun (WGS) entry which is preliminary data.</text>
</comment>
<reference evidence="3 4" key="1">
    <citation type="journal article" date="2016" name="Nat. Commun.">
        <title>Thousands of microbial genomes shed light on interconnected biogeochemical processes in an aquifer system.</title>
        <authorList>
            <person name="Anantharaman K."/>
            <person name="Brown C.T."/>
            <person name="Hug L.A."/>
            <person name="Sharon I."/>
            <person name="Castelle C.J."/>
            <person name="Probst A.J."/>
            <person name="Thomas B.C."/>
            <person name="Singh A."/>
            <person name="Wilkins M.J."/>
            <person name="Karaoz U."/>
            <person name="Brodie E.L."/>
            <person name="Williams K.H."/>
            <person name="Hubbard S.S."/>
            <person name="Banfield J.F."/>
        </authorList>
    </citation>
    <scope>NUCLEOTIDE SEQUENCE [LARGE SCALE GENOMIC DNA]</scope>
</reference>
<dbReference type="AlphaFoldDB" id="A0A1F5YKM1"/>
<organism evidence="3 4">
    <name type="scientific">Candidatus Glassbacteria bacterium RIFCSPLOWO2_12_FULL_58_11</name>
    <dbReference type="NCBI Taxonomy" id="1817867"/>
    <lineage>
        <taxon>Bacteria</taxon>
        <taxon>Candidatus Glassiibacteriota</taxon>
    </lineage>
</organism>
<dbReference type="EMBL" id="MFIX01000246">
    <property type="protein sequence ID" value="OGG00695.1"/>
    <property type="molecule type" value="Genomic_DNA"/>
</dbReference>
<evidence type="ECO:0000259" key="2">
    <source>
        <dbReference type="Pfam" id="PF06439"/>
    </source>
</evidence>
<dbReference type="STRING" id="1817867.A3F83_03845"/>
<gene>
    <name evidence="3" type="ORF">A3F83_03845</name>
</gene>
<dbReference type="Pfam" id="PF06439">
    <property type="entry name" value="3keto-disac_hyd"/>
    <property type="match status" value="1"/>
</dbReference>
<sequence>MSKSLVCFSLALTLLFASNGKAAEKGFVSLFNGKDLSSWQFRGQPAGLRVEEGCIYSGGADGGDLLWTEKEYGNYILRLEWMLSGVGNSGVLIRCTPDSAWDSGFEVQLLAPWTPWRDDLHCTGSIYGYVAVTNRPDETTGRWHQLEVVCDRKQIIIAVNGETCTWADMDRVESLRGKHLRGRIGLQGNHSDPQQWLKFRNLRLRDLDLDPDYVIRGFRDTDPRIQRDTHGAAVKLGDTIVPRLCSLIAEEDSLPSAGARKALFEIAALASAPDAPKALRDKVVQALKDQAGSSGSETLRTYLGWLLGLLGA</sequence>
<dbReference type="Proteomes" id="UP000179129">
    <property type="component" value="Unassembled WGS sequence"/>
</dbReference>